<dbReference type="SUPFAM" id="SSF47090">
    <property type="entry name" value="PGBD-like"/>
    <property type="match status" value="1"/>
</dbReference>
<dbReference type="PROSITE" id="PS51935">
    <property type="entry name" value="NLPC_P60"/>
    <property type="match status" value="1"/>
</dbReference>
<evidence type="ECO:0000256" key="4">
    <source>
        <dbReference type="ARBA" id="ARBA00022807"/>
    </source>
</evidence>
<feature type="compositionally biased region" description="Low complexity" evidence="5">
    <location>
        <begin position="114"/>
        <end position="154"/>
    </location>
</feature>
<dbReference type="EMBL" id="NVMX01000301">
    <property type="protein sequence ID" value="PDZ93970.1"/>
    <property type="molecule type" value="Genomic_DNA"/>
</dbReference>
<accession>A0A9X6SRP2</accession>
<feature type="chain" id="PRO_5040820549" description="NlpC/P60 domain-containing protein" evidence="6">
    <location>
        <begin position="20"/>
        <end position="299"/>
    </location>
</feature>
<dbReference type="Gene3D" id="3.90.1720.10">
    <property type="entry name" value="endopeptidase domain like (from Nostoc punctiforme)"/>
    <property type="match status" value="1"/>
</dbReference>
<dbReference type="GO" id="GO:0008234">
    <property type="term" value="F:cysteine-type peptidase activity"/>
    <property type="evidence" value="ECO:0007669"/>
    <property type="project" value="UniProtKB-KW"/>
</dbReference>
<dbReference type="InterPro" id="IPR051202">
    <property type="entry name" value="Peptidase_C40"/>
</dbReference>
<name>A0A9X6SRP2_BACCE</name>
<evidence type="ECO:0000313" key="9">
    <source>
        <dbReference type="Proteomes" id="UP000219922"/>
    </source>
</evidence>
<evidence type="ECO:0000256" key="3">
    <source>
        <dbReference type="ARBA" id="ARBA00022801"/>
    </source>
</evidence>
<feature type="signal peptide" evidence="6">
    <location>
        <begin position="1"/>
        <end position="19"/>
    </location>
</feature>
<dbReference type="Pfam" id="PF00877">
    <property type="entry name" value="NLPC_P60"/>
    <property type="match status" value="1"/>
</dbReference>
<feature type="compositionally biased region" description="Polar residues" evidence="5">
    <location>
        <begin position="104"/>
        <end position="113"/>
    </location>
</feature>
<dbReference type="RefSeq" id="WP_098007410.1">
    <property type="nucleotide sequence ID" value="NZ_NVMX01000301.1"/>
</dbReference>
<dbReference type="Proteomes" id="UP000219922">
    <property type="component" value="Unassembled WGS sequence"/>
</dbReference>
<dbReference type="Pfam" id="PF01471">
    <property type="entry name" value="PG_binding_1"/>
    <property type="match status" value="1"/>
</dbReference>
<dbReference type="Gene3D" id="1.10.101.10">
    <property type="entry name" value="PGBD-like superfamily/PGBD"/>
    <property type="match status" value="1"/>
</dbReference>
<comment type="similarity">
    <text evidence="1">Belongs to the peptidase C40 family.</text>
</comment>
<dbReference type="InterPro" id="IPR036365">
    <property type="entry name" value="PGBD-like_sf"/>
</dbReference>
<dbReference type="InterPro" id="IPR038765">
    <property type="entry name" value="Papain-like_cys_pep_sf"/>
</dbReference>
<evidence type="ECO:0000256" key="1">
    <source>
        <dbReference type="ARBA" id="ARBA00007074"/>
    </source>
</evidence>
<feature type="compositionally biased region" description="Polar residues" evidence="5">
    <location>
        <begin position="163"/>
        <end position="179"/>
    </location>
</feature>
<evidence type="ECO:0000256" key="2">
    <source>
        <dbReference type="ARBA" id="ARBA00022670"/>
    </source>
</evidence>
<keyword evidence="3" id="KW-0378">Hydrolase</keyword>
<evidence type="ECO:0000313" key="8">
    <source>
        <dbReference type="EMBL" id="PDZ93970.1"/>
    </source>
</evidence>
<evidence type="ECO:0000256" key="5">
    <source>
        <dbReference type="SAM" id="MobiDB-lite"/>
    </source>
</evidence>
<protein>
    <recommendedName>
        <fullName evidence="7">NlpC/P60 domain-containing protein</fullName>
    </recommendedName>
</protein>
<keyword evidence="2" id="KW-0645">Protease</keyword>
<dbReference type="InterPro" id="IPR002477">
    <property type="entry name" value="Peptidoglycan-bd-like"/>
</dbReference>
<evidence type="ECO:0000256" key="6">
    <source>
        <dbReference type="SAM" id="SignalP"/>
    </source>
</evidence>
<evidence type="ECO:0000259" key="7">
    <source>
        <dbReference type="PROSITE" id="PS51935"/>
    </source>
</evidence>
<dbReference type="InterPro" id="IPR000064">
    <property type="entry name" value="NLP_P60_dom"/>
</dbReference>
<keyword evidence="4" id="KW-0788">Thiol protease</keyword>
<dbReference type="GO" id="GO:0006508">
    <property type="term" value="P:proteolysis"/>
    <property type="evidence" value="ECO:0007669"/>
    <property type="project" value="UniProtKB-KW"/>
</dbReference>
<keyword evidence="6" id="KW-0732">Signal</keyword>
<dbReference type="PANTHER" id="PTHR47053">
    <property type="entry name" value="MUREIN DD-ENDOPEPTIDASE MEPH-RELATED"/>
    <property type="match status" value="1"/>
</dbReference>
<dbReference type="AlphaFoldDB" id="A0A9X6SRP2"/>
<proteinExistence type="inferred from homology"/>
<dbReference type="InterPro" id="IPR036366">
    <property type="entry name" value="PGBDSf"/>
</dbReference>
<reference evidence="8 9" key="1">
    <citation type="submission" date="2017-09" db="EMBL/GenBank/DDBJ databases">
        <title>Large-scale bioinformatics analysis of Bacillus genomes uncovers conserved roles of natural products in bacterial physiology.</title>
        <authorList>
            <consortium name="Agbiome Team Llc"/>
            <person name="Bleich R.M."/>
            <person name="Grubbs K.J."/>
            <person name="Santa Maria K.C."/>
            <person name="Allen S.E."/>
            <person name="Farag S."/>
            <person name="Shank E.A."/>
            <person name="Bowers A."/>
        </authorList>
    </citation>
    <scope>NUCLEOTIDE SEQUENCE [LARGE SCALE GENOMIC DNA]</scope>
    <source>
        <strain evidence="8 9">AFS092789</strain>
    </source>
</reference>
<sequence length="299" mass="32534">MKKLSMKAVPFLLAAVAFAGTSQTAEASTDYGNRLIKQVSRGNDVLKVQKDLKDLKLYTTSGVDGIYGPISKKAVIKFQQNEGILVDGIVGPQTKQHLSDVMDSKTSNSSTRTQQPAQQVAQPVQQEVQKPIEQAAQPVQQESQPVQQAVQQPETDTAVEQPVQETQNTEQASAAQESSIGQGMVDHALNDIGIPYVWGGNTHSGFDCSGFVLHLLKEQGITGLPRNSADIYNHGTYVERDNLQPGDVVFFKNTYRPGISHLGVYIGNNEFVHAGDNGVQKSSLDNSYFAPRYAGAKRF</sequence>
<dbReference type="SUPFAM" id="SSF54001">
    <property type="entry name" value="Cysteine proteinases"/>
    <property type="match status" value="1"/>
</dbReference>
<gene>
    <name evidence="8" type="ORF">CON36_36320</name>
</gene>
<organism evidence="8 9">
    <name type="scientific">Bacillus cereus</name>
    <dbReference type="NCBI Taxonomy" id="1396"/>
    <lineage>
        <taxon>Bacteria</taxon>
        <taxon>Bacillati</taxon>
        <taxon>Bacillota</taxon>
        <taxon>Bacilli</taxon>
        <taxon>Bacillales</taxon>
        <taxon>Bacillaceae</taxon>
        <taxon>Bacillus</taxon>
        <taxon>Bacillus cereus group</taxon>
    </lineage>
</organism>
<feature type="region of interest" description="Disordered" evidence="5">
    <location>
        <begin position="96"/>
        <end position="179"/>
    </location>
</feature>
<comment type="caution">
    <text evidence="8">The sequence shown here is derived from an EMBL/GenBank/DDBJ whole genome shotgun (WGS) entry which is preliminary data.</text>
</comment>
<feature type="domain" description="NlpC/P60" evidence="7">
    <location>
        <begin position="178"/>
        <end position="299"/>
    </location>
</feature>
<dbReference type="PANTHER" id="PTHR47053:SF1">
    <property type="entry name" value="MUREIN DD-ENDOPEPTIDASE MEPH-RELATED"/>
    <property type="match status" value="1"/>
</dbReference>